<protein>
    <submittedName>
        <fullName evidence="2">Uncharacterized protein</fullName>
    </submittedName>
</protein>
<evidence type="ECO:0000256" key="1">
    <source>
        <dbReference type="SAM" id="Phobius"/>
    </source>
</evidence>
<keyword evidence="1" id="KW-0812">Transmembrane</keyword>
<evidence type="ECO:0000313" key="2">
    <source>
        <dbReference type="EMBL" id="PWA30836.1"/>
    </source>
</evidence>
<sequence>MNNKVCLFHVWEEWAGLEQLKDYLSFLEYLLWVFTPLAVVFLVPFLIVILLYLSILFLHVYKCWGARRILEGRRNWVA</sequence>
<keyword evidence="1" id="KW-0472">Membrane</keyword>
<evidence type="ECO:0000313" key="3">
    <source>
        <dbReference type="Proteomes" id="UP000250572"/>
    </source>
</evidence>
<comment type="caution">
    <text evidence="2">The sequence shown here is derived from an EMBL/GenBank/DDBJ whole genome shotgun (WGS) entry which is preliminary data.</text>
</comment>
<accession>A0A315W555</accession>
<name>A0A315W555_GAMAF</name>
<dbReference type="AlphaFoldDB" id="A0A315W555"/>
<keyword evidence="3" id="KW-1185">Reference proteome</keyword>
<gene>
    <name evidence="2" type="ORF">CCH79_00017330</name>
</gene>
<proteinExistence type="predicted"/>
<dbReference type="Proteomes" id="UP000250572">
    <property type="component" value="Unassembled WGS sequence"/>
</dbReference>
<reference evidence="2 3" key="1">
    <citation type="journal article" date="2018" name="G3 (Bethesda)">
        <title>A High-Quality Reference Genome for the Invasive Mosquitofish Gambusia affinis Using a Chicago Library.</title>
        <authorList>
            <person name="Hoffberg S.L."/>
            <person name="Troendle N.J."/>
            <person name="Glenn T.C."/>
            <person name="Mahmud O."/>
            <person name="Louha S."/>
            <person name="Chalopin D."/>
            <person name="Bennetzen J.L."/>
            <person name="Mauricio R."/>
        </authorList>
    </citation>
    <scope>NUCLEOTIDE SEQUENCE [LARGE SCALE GENOMIC DNA]</scope>
    <source>
        <strain evidence="2">NE01/NJP1002.9</strain>
        <tissue evidence="2">Muscle</tissue>
    </source>
</reference>
<dbReference type="EMBL" id="NHOQ01000342">
    <property type="protein sequence ID" value="PWA30836.1"/>
    <property type="molecule type" value="Genomic_DNA"/>
</dbReference>
<keyword evidence="1" id="KW-1133">Transmembrane helix</keyword>
<organism evidence="2 3">
    <name type="scientific">Gambusia affinis</name>
    <name type="common">Western mosquitofish</name>
    <name type="synonym">Heterandria affinis</name>
    <dbReference type="NCBI Taxonomy" id="33528"/>
    <lineage>
        <taxon>Eukaryota</taxon>
        <taxon>Metazoa</taxon>
        <taxon>Chordata</taxon>
        <taxon>Craniata</taxon>
        <taxon>Vertebrata</taxon>
        <taxon>Euteleostomi</taxon>
        <taxon>Actinopterygii</taxon>
        <taxon>Neopterygii</taxon>
        <taxon>Teleostei</taxon>
        <taxon>Neoteleostei</taxon>
        <taxon>Acanthomorphata</taxon>
        <taxon>Ovalentaria</taxon>
        <taxon>Atherinomorphae</taxon>
        <taxon>Cyprinodontiformes</taxon>
        <taxon>Poeciliidae</taxon>
        <taxon>Poeciliinae</taxon>
        <taxon>Gambusia</taxon>
    </lineage>
</organism>
<feature type="transmembrane region" description="Helical" evidence="1">
    <location>
        <begin position="29"/>
        <end position="58"/>
    </location>
</feature>